<dbReference type="RefSeq" id="WP_119585819.1">
    <property type="nucleotide sequence ID" value="NZ_CAWODQ010000012.1"/>
</dbReference>
<keyword evidence="2" id="KW-0732">Signal</keyword>
<dbReference type="AlphaFoldDB" id="A0A418NV19"/>
<protein>
    <recommendedName>
        <fullName evidence="5">TIGR02186 family protein</fullName>
    </recommendedName>
</protein>
<evidence type="ECO:0000256" key="2">
    <source>
        <dbReference type="SAM" id="SignalP"/>
    </source>
</evidence>
<gene>
    <name evidence="3" type="ORF">D2V07_06330</name>
</gene>
<evidence type="ECO:0008006" key="5">
    <source>
        <dbReference type="Google" id="ProtNLM"/>
    </source>
</evidence>
<evidence type="ECO:0000256" key="1">
    <source>
        <dbReference type="SAM" id="Phobius"/>
    </source>
</evidence>
<sequence>MMRLLAFFLALIVAAQAPALAQSEDPILVPDISQHEIVLRQGFTGANLLLYGAVLDPADSDAQYDVVVVLKGPSEPILVREKDRFFGIWVNSDDTAYRSVPSFYAIASSRPVLDIVDERTAAIYELGLDYLQLSPSGSIDPAEQQRFAEGLVDLRQRQGLYGQYDTGVEISQGVLYRADIPIPSNVVSGRYVAETFAIYDGRVISSATSEVQVFKEGFELGVEEAANDYSFFYGLFAVGLSVFMGWAAGRLFALV</sequence>
<reference evidence="3 4" key="1">
    <citation type="submission" date="2018-08" db="EMBL/GenBank/DDBJ databases">
        <title>Erythrobacter zhengii sp.nov., a bacterium isolated from deep-sea sediment.</title>
        <authorList>
            <person name="Fang C."/>
            <person name="Wu Y.-H."/>
            <person name="Sun C."/>
            <person name="Wang H."/>
            <person name="Cheng H."/>
            <person name="Meng F.-X."/>
            <person name="Wang C.-S."/>
            <person name="Xu X.-W."/>
        </authorList>
    </citation>
    <scope>NUCLEOTIDE SEQUENCE [LARGE SCALE GENOMIC DNA]</scope>
    <source>
        <strain evidence="3 4">V18</strain>
    </source>
</reference>
<keyword evidence="4" id="KW-1185">Reference proteome</keyword>
<dbReference type="OrthoDB" id="9815212at2"/>
<dbReference type="Pfam" id="PF09608">
    <property type="entry name" value="Alph_Pro_TM"/>
    <property type="match status" value="1"/>
</dbReference>
<keyword evidence="1" id="KW-0472">Membrane</keyword>
<evidence type="ECO:0000313" key="3">
    <source>
        <dbReference type="EMBL" id="RIV87926.1"/>
    </source>
</evidence>
<proteinExistence type="predicted"/>
<feature type="chain" id="PRO_5018971651" description="TIGR02186 family protein" evidence="2">
    <location>
        <begin position="22"/>
        <end position="255"/>
    </location>
</feature>
<organism evidence="3 4">
    <name type="scientific">Aurantiacibacter zhengii</name>
    <dbReference type="NCBI Taxonomy" id="2307003"/>
    <lineage>
        <taxon>Bacteria</taxon>
        <taxon>Pseudomonadati</taxon>
        <taxon>Pseudomonadota</taxon>
        <taxon>Alphaproteobacteria</taxon>
        <taxon>Sphingomonadales</taxon>
        <taxon>Erythrobacteraceae</taxon>
        <taxon>Aurantiacibacter</taxon>
    </lineage>
</organism>
<evidence type="ECO:0000313" key="4">
    <source>
        <dbReference type="Proteomes" id="UP000286576"/>
    </source>
</evidence>
<keyword evidence="1" id="KW-0812">Transmembrane</keyword>
<keyword evidence="1" id="KW-1133">Transmembrane helix</keyword>
<accession>A0A418NV19</accession>
<dbReference type="EMBL" id="QXFL01000002">
    <property type="protein sequence ID" value="RIV87926.1"/>
    <property type="molecule type" value="Genomic_DNA"/>
</dbReference>
<comment type="caution">
    <text evidence="3">The sequence shown here is derived from an EMBL/GenBank/DDBJ whole genome shotgun (WGS) entry which is preliminary data.</text>
</comment>
<name>A0A418NV19_9SPHN</name>
<feature type="signal peptide" evidence="2">
    <location>
        <begin position="1"/>
        <end position="21"/>
    </location>
</feature>
<dbReference type="Proteomes" id="UP000286576">
    <property type="component" value="Unassembled WGS sequence"/>
</dbReference>
<dbReference type="InterPro" id="IPR019088">
    <property type="entry name" value="CHP02186-rel_TM"/>
</dbReference>
<feature type="transmembrane region" description="Helical" evidence="1">
    <location>
        <begin position="231"/>
        <end position="253"/>
    </location>
</feature>